<name>A0A1J5QND9_9ZZZZ</name>
<dbReference type="EMBL" id="MLJW01000582">
    <property type="protein sequence ID" value="OIQ84912.1"/>
    <property type="molecule type" value="Genomic_DNA"/>
</dbReference>
<protein>
    <submittedName>
        <fullName evidence="2">Uncharacterized protein</fullName>
    </submittedName>
</protein>
<feature type="transmembrane region" description="Helical" evidence="1">
    <location>
        <begin position="232"/>
        <end position="260"/>
    </location>
</feature>
<proteinExistence type="predicted"/>
<organism evidence="2">
    <name type="scientific">mine drainage metagenome</name>
    <dbReference type="NCBI Taxonomy" id="410659"/>
    <lineage>
        <taxon>unclassified sequences</taxon>
        <taxon>metagenomes</taxon>
        <taxon>ecological metagenomes</taxon>
    </lineage>
</organism>
<sequence>MHEDARELFFVEHQIGQGVLIQYRKQSILRPPQYPHQLTGRLDAAGSIGIQAWQQASVTLRGSYQLPDIDSSGLPHQPQATALAPYRFDIATQRQMMHHLGQMVFRNLVGLRNIRNGDQLPVLDTQVHHDPKGIIGKCGEMHNVDPLKVYILYCFNQSIVLNLKCILHSSYRMSMKIHNEPLSMQKQQDDQAASGGDRPNRLPTDAAKEFQMMGHLVLTAASQKRAAQIFNLLSMIAVVLMPAFPILLIWGAASIMVYAASAHHPNPVVRQYIRFAGYRFYGLAGSLLVLLTFSNELKKFLGGALHMWLAVWILSFLIVVPLGLRDVWRASRENWQDMALEAI</sequence>
<keyword evidence="1" id="KW-0472">Membrane</keyword>
<keyword evidence="1" id="KW-0812">Transmembrane</keyword>
<accession>A0A1J5QND9</accession>
<comment type="caution">
    <text evidence="2">The sequence shown here is derived from an EMBL/GenBank/DDBJ whole genome shotgun (WGS) entry which is preliminary data.</text>
</comment>
<feature type="transmembrane region" description="Helical" evidence="1">
    <location>
        <begin position="272"/>
        <end position="293"/>
    </location>
</feature>
<reference evidence="2" key="1">
    <citation type="submission" date="2016-10" db="EMBL/GenBank/DDBJ databases">
        <title>Sequence of Gallionella enrichment culture.</title>
        <authorList>
            <person name="Poehlein A."/>
            <person name="Muehling M."/>
            <person name="Daniel R."/>
        </authorList>
    </citation>
    <scope>NUCLEOTIDE SEQUENCE</scope>
</reference>
<evidence type="ECO:0000313" key="2">
    <source>
        <dbReference type="EMBL" id="OIQ84912.1"/>
    </source>
</evidence>
<feature type="transmembrane region" description="Helical" evidence="1">
    <location>
        <begin position="305"/>
        <end position="324"/>
    </location>
</feature>
<keyword evidence="1" id="KW-1133">Transmembrane helix</keyword>
<evidence type="ECO:0000256" key="1">
    <source>
        <dbReference type="SAM" id="Phobius"/>
    </source>
</evidence>
<gene>
    <name evidence="2" type="ORF">GALL_332720</name>
</gene>
<dbReference type="AlphaFoldDB" id="A0A1J5QND9"/>